<dbReference type="AlphaFoldDB" id="A0A372EHX5"/>
<reference evidence="12 13" key="1">
    <citation type="submission" date="2018-08" db="EMBL/GenBank/DDBJ databases">
        <title>Hydrogenophaga sp. LA-38 isolated from sludge.</title>
        <authorList>
            <person name="Im W.-T."/>
        </authorList>
    </citation>
    <scope>NUCLEOTIDE SEQUENCE [LARGE SCALE GENOMIC DNA]</scope>
    <source>
        <strain evidence="12 13">LA-38</strain>
    </source>
</reference>
<feature type="domain" description="Cytochrome c" evidence="11">
    <location>
        <begin position="124"/>
        <end position="210"/>
    </location>
</feature>
<dbReference type="InterPro" id="IPR024167">
    <property type="entry name" value="Cytochrome_c4-like"/>
</dbReference>
<evidence type="ECO:0000256" key="10">
    <source>
        <dbReference type="SAM" id="SignalP"/>
    </source>
</evidence>
<keyword evidence="3 8" id="KW-0349">Heme</keyword>
<comment type="PTM">
    <text evidence="8">Binds 2 heme c groups covalently per subunit.</text>
</comment>
<feature type="binding site" description="covalent" evidence="8">
    <location>
        <position position="47"/>
    </location>
    <ligand>
        <name>heme c</name>
        <dbReference type="ChEBI" id="CHEBI:61717"/>
        <label>1</label>
    </ligand>
</feature>
<evidence type="ECO:0000256" key="1">
    <source>
        <dbReference type="ARBA" id="ARBA00004418"/>
    </source>
</evidence>
<evidence type="ECO:0000313" key="12">
    <source>
        <dbReference type="EMBL" id="RFP78131.1"/>
    </source>
</evidence>
<keyword evidence="2" id="KW-0813">Transport</keyword>
<feature type="domain" description="Cytochrome c" evidence="11">
    <location>
        <begin position="32"/>
        <end position="114"/>
    </location>
</feature>
<evidence type="ECO:0000256" key="8">
    <source>
        <dbReference type="PIRSR" id="PIRSR000005-1"/>
    </source>
</evidence>
<evidence type="ECO:0000313" key="13">
    <source>
        <dbReference type="Proteomes" id="UP000261931"/>
    </source>
</evidence>
<dbReference type="SUPFAM" id="SSF46626">
    <property type="entry name" value="Cytochrome c"/>
    <property type="match status" value="2"/>
</dbReference>
<feature type="binding site" description="covalent" evidence="8">
    <location>
        <position position="141"/>
    </location>
    <ligand>
        <name>heme c</name>
        <dbReference type="ChEBI" id="CHEBI:61717"/>
        <label>2</label>
    </ligand>
</feature>
<comment type="subcellular location">
    <subcellularLocation>
        <location evidence="1">Periplasm</location>
    </subcellularLocation>
</comment>
<evidence type="ECO:0000259" key="11">
    <source>
        <dbReference type="PROSITE" id="PS51007"/>
    </source>
</evidence>
<feature type="binding site" description="axial binding residue" evidence="9">
    <location>
        <position position="187"/>
    </location>
    <ligand>
        <name>heme c</name>
        <dbReference type="ChEBI" id="CHEBI:61717"/>
        <label>2</label>
    </ligand>
    <ligandPart>
        <name>Fe</name>
        <dbReference type="ChEBI" id="CHEBI:18248"/>
    </ligandPart>
</feature>
<dbReference type="PIRSF" id="PIRSF000005">
    <property type="entry name" value="Cytochrome_c4"/>
    <property type="match status" value="1"/>
</dbReference>
<dbReference type="PROSITE" id="PS51007">
    <property type="entry name" value="CYTC"/>
    <property type="match status" value="2"/>
</dbReference>
<sequence length="222" mass="23240">MTPLLKPIARTLVAAATLFVAAASAQAQGVTGDVEAGHKKAEMCIGCHGIPGYQNSFPEIHKVPKISGQGAPYIVAALKAYQKGDRKHPSMRGIAGSLSEQDMADLAAFYAGQAGPAAPETPAAASAEVAALLQKGACVSCHGVNFSKPIDPSYPKIGGQHPDYLFVALKSYTVEGNKLIGRSNGIMAGIAKQYTPAEMRAISKYLSTVQGELQTVPQSRFR</sequence>
<feature type="binding site" description="covalent" evidence="8">
    <location>
        <position position="44"/>
    </location>
    <ligand>
        <name>heme c</name>
        <dbReference type="ChEBI" id="CHEBI:61717"/>
        <label>1</label>
    </ligand>
</feature>
<dbReference type="InterPro" id="IPR050597">
    <property type="entry name" value="Cytochrome_c_Oxidase_Subunit"/>
</dbReference>
<evidence type="ECO:0000256" key="4">
    <source>
        <dbReference type="ARBA" id="ARBA00022723"/>
    </source>
</evidence>
<evidence type="ECO:0000256" key="5">
    <source>
        <dbReference type="ARBA" id="ARBA00022764"/>
    </source>
</evidence>
<dbReference type="RefSeq" id="WP_116959368.1">
    <property type="nucleotide sequence ID" value="NZ_QVLS01000007.1"/>
</dbReference>
<dbReference type="Pfam" id="PF00034">
    <property type="entry name" value="Cytochrom_C"/>
    <property type="match status" value="2"/>
</dbReference>
<dbReference type="PANTHER" id="PTHR33751">
    <property type="entry name" value="CBB3-TYPE CYTOCHROME C OXIDASE SUBUNIT FIXP"/>
    <property type="match status" value="1"/>
</dbReference>
<accession>A0A372EHX5</accession>
<gene>
    <name evidence="12" type="ORF">DY262_12500</name>
</gene>
<dbReference type="GO" id="GO:0009055">
    <property type="term" value="F:electron transfer activity"/>
    <property type="evidence" value="ECO:0007669"/>
    <property type="project" value="InterPro"/>
</dbReference>
<keyword evidence="6" id="KW-0249">Electron transport</keyword>
<feature type="binding site" description="covalent" evidence="8">
    <location>
        <position position="138"/>
    </location>
    <ligand>
        <name>heme c</name>
        <dbReference type="ChEBI" id="CHEBI:61717"/>
        <label>2</label>
    </ligand>
</feature>
<name>A0A372EHX5_9BURK</name>
<proteinExistence type="predicted"/>
<dbReference type="GO" id="GO:0005506">
    <property type="term" value="F:iron ion binding"/>
    <property type="evidence" value="ECO:0007669"/>
    <property type="project" value="InterPro"/>
</dbReference>
<evidence type="ECO:0000256" key="9">
    <source>
        <dbReference type="PIRSR" id="PIRSR000005-2"/>
    </source>
</evidence>
<dbReference type="GO" id="GO:0042597">
    <property type="term" value="C:periplasmic space"/>
    <property type="evidence" value="ECO:0007669"/>
    <property type="project" value="UniProtKB-SubCell"/>
</dbReference>
<keyword evidence="13" id="KW-1185">Reference proteome</keyword>
<dbReference type="EMBL" id="QVLS01000007">
    <property type="protein sequence ID" value="RFP78131.1"/>
    <property type="molecule type" value="Genomic_DNA"/>
</dbReference>
<feature type="signal peptide" evidence="10">
    <location>
        <begin position="1"/>
        <end position="27"/>
    </location>
</feature>
<dbReference type="InterPro" id="IPR009056">
    <property type="entry name" value="Cyt_c-like_dom"/>
</dbReference>
<keyword evidence="5" id="KW-0574">Periplasm</keyword>
<protein>
    <submittedName>
        <fullName evidence="12">Cytochrome c4</fullName>
    </submittedName>
</protein>
<evidence type="ECO:0000256" key="7">
    <source>
        <dbReference type="ARBA" id="ARBA00023004"/>
    </source>
</evidence>
<keyword evidence="4 9" id="KW-0479">Metal-binding</keyword>
<dbReference type="InterPro" id="IPR036909">
    <property type="entry name" value="Cyt_c-like_dom_sf"/>
</dbReference>
<feature type="binding site" description="axial binding residue" evidence="9">
    <location>
        <position position="91"/>
    </location>
    <ligand>
        <name>heme c</name>
        <dbReference type="ChEBI" id="CHEBI:61717"/>
        <label>1</label>
    </ligand>
    <ligandPart>
        <name>Fe</name>
        <dbReference type="ChEBI" id="CHEBI:18248"/>
    </ligandPart>
</feature>
<dbReference type="Gene3D" id="1.10.760.10">
    <property type="entry name" value="Cytochrome c-like domain"/>
    <property type="match status" value="2"/>
</dbReference>
<dbReference type="Proteomes" id="UP000261931">
    <property type="component" value="Unassembled WGS sequence"/>
</dbReference>
<comment type="caution">
    <text evidence="12">The sequence shown here is derived from an EMBL/GenBank/DDBJ whole genome shotgun (WGS) entry which is preliminary data.</text>
</comment>
<organism evidence="12 13">
    <name type="scientific">Hydrogenophaga borbori</name>
    <dbReference type="NCBI Taxonomy" id="2294117"/>
    <lineage>
        <taxon>Bacteria</taxon>
        <taxon>Pseudomonadati</taxon>
        <taxon>Pseudomonadota</taxon>
        <taxon>Betaproteobacteria</taxon>
        <taxon>Burkholderiales</taxon>
        <taxon>Comamonadaceae</taxon>
        <taxon>Hydrogenophaga</taxon>
    </lineage>
</organism>
<evidence type="ECO:0000256" key="2">
    <source>
        <dbReference type="ARBA" id="ARBA00022448"/>
    </source>
</evidence>
<keyword evidence="10" id="KW-0732">Signal</keyword>
<evidence type="ECO:0000256" key="3">
    <source>
        <dbReference type="ARBA" id="ARBA00022617"/>
    </source>
</evidence>
<dbReference type="GO" id="GO:0020037">
    <property type="term" value="F:heme binding"/>
    <property type="evidence" value="ECO:0007669"/>
    <property type="project" value="InterPro"/>
</dbReference>
<feature type="binding site" description="axial binding residue" evidence="9">
    <location>
        <position position="48"/>
    </location>
    <ligand>
        <name>heme c</name>
        <dbReference type="ChEBI" id="CHEBI:61717"/>
        <label>1</label>
    </ligand>
    <ligandPart>
        <name>Fe</name>
        <dbReference type="ChEBI" id="CHEBI:18248"/>
    </ligandPart>
</feature>
<keyword evidence="7 9" id="KW-0408">Iron</keyword>
<dbReference type="PANTHER" id="PTHR33751:SF9">
    <property type="entry name" value="CYTOCHROME C4"/>
    <property type="match status" value="1"/>
</dbReference>
<evidence type="ECO:0000256" key="6">
    <source>
        <dbReference type="ARBA" id="ARBA00022982"/>
    </source>
</evidence>
<feature type="chain" id="PRO_5016728864" evidence="10">
    <location>
        <begin position="28"/>
        <end position="222"/>
    </location>
</feature>
<feature type="binding site" description="axial binding residue" evidence="9">
    <location>
        <position position="142"/>
    </location>
    <ligand>
        <name>heme c</name>
        <dbReference type="ChEBI" id="CHEBI:61717"/>
        <label>2</label>
    </ligand>
    <ligandPart>
        <name>Fe</name>
        <dbReference type="ChEBI" id="CHEBI:18248"/>
    </ligandPart>
</feature>